<evidence type="ECO:0000313" key="1">
    <source>
        <dbReference type="EMBL" id="OHF04315.1"/>
    </source>
</evidence>
<dbReference type="STRING" id="1209926.A0A1G4BSK7"/>
<dbReference type="EMBL" id="MJBS01000003">
    <property type="protein sequence ID" value="OHF04315.1"/>
    <property type="molecule type" value="Genomic_DNA"/>
</dbReference>
<dbReference type="GeneID" id="34553821"/>
<gene>
    <name evidence="1" type="ORF">CORC01_00654</name>
</gene>
<protein>
    <submittedName>
        <fullName evidence="1">Aldehyde reductase</fullName>
    </submittedName>
</protein>
<dbReference type="Proteomes" id="UP000176998">
    <property type="component" value="Unassembled WGS sequence"/>
</dbReference>
<organism evidence="1 2">
    <name type="scientific">Colletotrichum orchidophilum</name>
    <dbReference type="NCBI Taxonomy" id="1209926"/>
    <lineage>
        <taxon>Eukaryota</taxon>
        <taxon>Fungi</taxon>
        <taxon>Dikarya</taxon>
        <taxon>Ascomycota</taxon>
        <taxon>Pezizomycotina</taxon>
        <taxon>Sordariomycetes</taxon>
        <taxon>Hypocreomycetidae</taxon>
        <taxon>Glomerellales</taxon>
        <taxon>Glomerellaceae</taxon>
        <taxon>Colletotrichum</taxon>
    </lineage>
</organism>
<dbReference type="OrthoDB" id="2735536at2759"/>
<evidence type="ECO:0000313" key="2">
    <source>
        <dbReference type="Proteomes" id="UP000176998"/>
    </source>
</evidence>
<proteinExistence type="predicted"/>
<comment type="caution">
    <text evidence="1">The sequence shown here is derived from an EMBL/GenBank/DDBJ whole genome shotgun (WGS) entry which is preliminary data.</text>
</comment>
<name>A0A1G4BSK7_9PEZI</name>
<dbReference type="Gene3D" id="3.40.50.720">
    <property type="entry name" value="NAD(P)-binding Rossmann-like Domain"/>
    <property type="match status" value="1"/>
</dbReference>
<accession>A0A1G4BSK7</accession>
<reference evidence="1 2" key="1">
    <citation type="submission" date="2016-09" db="EMBL/GenBank/DDBJ databases">
        <authorList>
            <person name="Capua I."/>
            <person name="De Benedictis P."/>
            <person name="Joannis T."/>
            <person name="Lombin L.H."/>
            <person name="Cattoli G."/>
        </authorList>
    </citation>
    <scope>NUCLEOTIDE SEQUENCE [LARGE SCALE GENOMIC DNA]</scope>
    <source>
        <strain evidence="1 2">IMI 309357</strain>
    </source>
</reference>
<dbReference type="RefSeq" id="XP_022481450.1">
    <property type="nucleotide sequence ID" value="XM_022612311.1"/>
</dbReference>
<keyword evidence="2" id="KW-1185">Reference proteome</keyword>
<dbReference type="AlphaFoldDB" id="A0A1G4BSK7"/>
<sequence length="166" mass="18703">MEQEYIIWKFYGENKTDRPDISSRTSTLEEALTLLILKGSSSFGFIIEPLGEKTLPQPWHLPHYFVDVEDDAAPHVAAVILPGVNGEPSFAFACPMNWDIILAIFGTHDTDIRFAGNFHNEEYLVTVKPTTVRAESRLKRLGRPGGISLEHSIETNTEYLETSNRP</sequence>